<reference evidence="2 3" key="1">
    <citation type="submission" date="2018-08" db="EMBL/GenBank/DDBJ databases">
        <title>Genome sequencing of Cutibacterium acnes KCOM 1315.</title>
        <authorList>
            <person name="Kook J.-K."/>
            <person name="Park S.-N."/>
            <person name="Lim Y.K."/>
        </authorList>
    </citation>
    <scope>NUCLEOTIDE SEQUENCE [LARGE SCALE GENOMIC DNA]</scope>
    <source>
        <strain evidence="2 3">KCOM 1315</strain>
    </source>
</reference>
<protein>
    <recommendedName>
        <fullName evidence="1">ABC-three component systems C-terminal domain-containing protein</fullName>
    </recommendedName>
</protein>
<accession>A0AAD0QNW5</accession>
<dbReference type="Proteomes" id="UP000256621">
    <property type="component" value="Chromosome"/>
</dbReference>
<proteinExistence type="predicted"/>
<dbReference type="InterPro" id="IPR046914">
    <property type="entry name" value="ABC-3C_CTD6"/>
</dbReference>
<evidence type="ECO:0000313" key="3">
    <source>
        <dbReference type="Proteomes" id="UP000256621"/>
    </source>
</evidence>
<feature type="domain" description="ABC-three component systems C-terminal" evidence="1">
    <location>
        <begin position="198"/>
        <end position="331"/>
    </location>
</feature>
<name>A0AAD0QNW5_CUTAC</name>
<evidence type="ECO:0000259" key="1">
    <source>
        <dbReference type="Pfam" id="PF20282"/>
    </source>
</evidence>
<organism evidence="2 3">
    <name type="scientific">Cutibacterium acnes</name>
    <name type="common">Propionibacterium acnes</name>
    <dbReference type="NCBI Taxonomy" id="1747"/>
    <lineage>
        <taxon>Bacteria</taxon>
        <taxon>Bacillati</taxon>
        <taxon>Actinomycetota</taxon>
        <taxon>Actinomycetes</taxon>
        <taxon>Propionibacteriales</taxon>
        <taxon>Propionibacteriaceae</taxon>
        <taxon>Cutibacterium</taxon>
    </lineage>
</organism>
<dbReference type="EMBL" id="CP031442">
    <property type="protein sequence ID" value="AXM07757.1"/>
    <property type="molecule type" value="Genomic_DNA"/>
</dbReference>
<sequence>MGSDGSRWRGGAVDYKSSFHAVLATVRPLMKGTRNLGEFTAGLIDMGLVPRGTVYGEKTALEMRKSATWKGYANGSDQLPTVLASELAGRWDQFRFASNVSQAYEESALNDLADRLHDLDESINKGNVTEGLGQLFYKVFTEAAGETAAVTEPLTLADKADRSGIPYIDEKTNRLRLGDRSVALPPKHPTPDTVQPAELGYVSALLAAHCEDKARTGVEVQLDDIPSRLVQHFQEQRKAFYRAEWVRETSWNCIHDGRPLFDEFLETMHAGVSDTNLRQYPNGLERLLATLAQAAAVQLDGVRLDQIIDLIDVWSRKGSCHELVARNRLGWVD</sequence>
<dbReference type="AlphaFoldDB" id="A0AAD0QNW5"/>
<dbReference type="Pfam" id="PF20282">
    <property type="entry name" value="CTD6"/>
    <property type="match status" value="1"/>
</dbReference>
<evidence type="ECO:0000313" key="2">
    <source>
        <dbReference type="EMBL" id="AXM07757.1"/>
    </source>
</evidence>
<gene>
    <name evidence="2" type="ORF">DXN06_12115</name>
</gene>